<dbReference type="EMBL" id="JACVVK020000067">
    <property type="protein sequence ID" value="KAK7496353.1"/>
    <property type="molecule type" value="Genomic_DNA"/>
</dbReference>
<reference evidence="1 2" key="1">
    <citation type="journal article" date="2023" name="Sci. Data">
        <title>Genome assembly of the Korean intertidal mud-creeper Batillaria attramentaria.</title>
        <authorList>
            <person name="Patra A.K."/>
            <person name="Ho P.T."/>
            <person name="Jun S."/>
            <person name="Lee S.J."/>
            <person name="Kim Y."/>
            <person name="Won Y.J."/>
        </authorList>
    </citation>
    <scope>NUCLEOTIDE SEQUENCE [LARGE SCALE GENOMIC DNA]</scope>
    <source>
        <strain evidence="1">Wonlab-2016</strain>
    </source>
</reference>
<keyword evidence="2" id="KW-1185">Reference proteome</keyword>
<protein>
    <submittedName>
        <fullName evidence="1">Uncharacterized protein</fullName>
    </submittedName>
</protein>
<proteinExistence type="predicted"/>
<evidence type="ECO:0000313" key="1">
    <source>
        <dbReference type="EMBL" id="KAK7496353.1"/>
    </source>
</evidence>
<comment type="caution">
    <text evidence="1">The sequence shown here is derived from an EMBL/GenBank/DDBJ whole genome shotgun (WGS) entry which is preliminary data.</text>
</comment>
<accession>A0ABD0LAX2</accession>
<dbReference type="AlphaFoldDB" id="A0ABD0LAX2"/>
<gene>
    <name evidence="1" type="ORF">BaRGS_00012275</name>
</gene>
<sequence length="81" mass="9304">MKLCDTVLTGTPYQTNQSDYLVPSCDSWVSPTAGKLFHTGDTAKLLITLHGNNLRFMIRQKILLPFLHWQFLFVGMYRQQG</sequence>
<dbReference type="Proteomes" id="UP001519460">
    <property type="component" value="Unassembled WGS sequence"/>
</dbReference>
<organism evidence="1 2">
    <name type="scientific">Batillaria attramentaria</name>
    <dbReference type="NCBI Taxonomy" id="370345"/>
    <lineage>
        <taxon>Eukaryota</taxon>
        <taxon>Metazoa</taxon>
        <taxon>Spiralia</taxon>
        <taxon>Lophotrochozoa</taxon>
        <taxon>Mollusca</taxon>
        <taxon>Gastropoda</taxon>
        <taxon>Caenogastropoda</taxon>
        <taxon>Sorbeoconcha</taxon>
        <taxon>Cerithioidea</taxon>
        <taxon>Batillariidae</taxon>
        <taxon>Batillaria</taxon>
    </lineage>
</organism>
<evidence type="ECO:0000313" key="2">
    <source>
        <dbReference type="Proteomes" id="UP001519460"/>
    </source>
</evidence>
<name>A0ABD0LAX2_9CAEN</name>